<dbReference type="InterPro" id="IPR014748">
    <property type="entry name" value="Enoyl-CoA_hydra_C"/>
</dbReference>
<dbReference type="GO" id="GO:0016836">
    <property type="term" value="F:hydro-lyase activity"/>
    <property type="evidence" value="ECO:0007669"/>
    <property type="project" value="TreeGrafter"/>
</dbReference>
<proteinExistence type="predicted"/>
<protein>
    <recommendedName>
        <fullName evidence="7">Enoyl-CoA hydratase domain-containing protein 3, mitochondrial</fullName>
    </recommendedName>
</protein>
<dbReference type="GO" id="GO:0005739">
    <property type="term" value="C:mitochondrion"/>
    <property type="evidence" value="ECO:0007669"/>
    <property type="project" value="UniProtKB-SubCell"/>
</dbReference>
<dbReference type="CDD" id="cd06558">
    <property type="entry name" value="crotonase-like"/>
    <property type="match status" value="1"/>
</dbReference>
<comment type="subcellular location">
    <subcellularLocation>
        <location evidence="1">Mitochondrion</location>
    </subcellularLocation>
</comment>
<dbReference type="Gene3D" id="1.10.12.10">
    <property type="entry name" value="Lyase 2-enoyl-coa Hydratase, Chain A, domain 2"/>
    <property type="match status" value="1"/>
</dbReference>
<comment type="caution">
    <text evidence="8">The sequence shown here is derived from an EMBL/GenBank/DDBJ whole genome shotgun (WGS) entry which is preliminary data.</text>
</comment>
<evidence type="ECO:0000256" key="2">
    <source>
        <dbReference type="ARBA" id="ARBA00022832"/>
    </source>
</evidence>
<evidence type="ECO:0000256" key="5">
    <source>
        <dbReference type="ARBA" id="ARBA00023128"/>
    </source>
</evidence>
<dbReference type="SUPFAM" id="SSF52096">
    <property type="entry name" value="ClpP/crotonase"/>
    <property type="match status" value="1"/>
</dbReference>
<keyword evidence="5" id="KW-0496">Mitochondrion</keyword>
<sequence>MSGKNILVERKDKIGFIILNRAEKRNTFNVPFAKELNGALWELEREDDIRVIVIKAAGKHFSTGIALDEFKDKNVSEYREFIHLMDEYNHTIARMKKMVITSVKGYAIANGAGLVYASDFTIASEDAKFGTTAINLGLICLGPAVPLSRLVGRKKTLELILTGDIISAGEAEKLGLVNHVVPSEELEGKTMGWAEKFAQKSPLALQIGKRGIYQMQDLPYHQAIDYMGELFASLCMSQDAKEGVQAFLEKRKPLWKKS</sequence>
<evidence type="ECO:0000256" key="7">
    <source>
        <dbReference type="ARBA" id="ARBA00040545"/>
    </source>
</evidence>
<dbReference type="InterPro" id="IPR001753">
    <property type="entry name" value="Enoyl-CoA_hydra/iso"/>
</dbReference>
<gene>
    <name evidence="8" type="ORF">S06H3_12808</name>
</gene>
<dbReference type="InterPro" id="IPR029045">
    <property type="entry name" value="ClpP/crotonase-like_dom_sf"/>
</dbReference>
<evidence type="ECO:0000256" key="6">
    <source>
        <dbReference type="ARBA" id="ARBA00037410"/>
    </source>
</evidence>
<dbReference type="Pfam" id="PF00378">
    <property type="entry name" value="ECH_1"/>
    <property type="match status" value="1"/>
</dbReference>
<name>X1KT70_9ZZZZ</name>
<dbReference type="Gene3D" id="3.90.226.10">
    <property type="entry name" value="2-enoyl-CoA Hydratase, Chain A, domain 1"/>
    <property type="match status" value="1"/>
</dbReference>
<evidence type="ECO:0000256" key="4">
    <source>
        <dbReference type="ARBA" id="ARBA00023098"/>
    </source>
</evidence>
<dbReference type="InterPro" id="IPR052377">
    <property type="entry name" value="Mitochondrial_ECH-domain"/>
</dbReference>
<accession>X1KT70</accession>
<dbReference type="PANTHER" id="PTHR43602:SF1">
    <property type="entry name" value="ENOYL-COA HYDRATASE DOMAIN-CONTAINING PROTEIN 3, MITOCHONDRIAL"/>
    <property type="match status" value="1"/>
</dbReference>
<keyword evidence="3" id="KW-0809">Transit peptide</keyword>
<reference evidence="8" key="1">
    <citation type="journal article" date="2014" name="Front. Microbiol.">
        <title>High frequency of phylogenetically diverse reductive dehalogenase-homologous genes in deep subseafloor sedimentary metagenomes.</title>
        <authorList>
            <person name="Kawai M."/>
            <person name="Futagami T."/>
            <person name="Toyoda A."/>
            <person name="Takaki Y."/>
            <person name="Nishi S."/>
            <person name="Hori S."/>
            <person name="Arai W."/>
            <person name="Tsubouchi T."/>
            <person name="Morono Y."/>
            <person name="Uchiyama I."/>
            <person name="Ito T."/>
            <person name="Fujiyama A."/>
            <person name="Inagaki F."/>
            <person name="Takami H."/>
        </authorList>
    </citation>
    <scope>NUCLEOTIDE SEQUENCE</scope>
    <source>
        <strain evidence="8">Expedition CK06-06</strain>
    </source>
</reference>
<organism evidence="8">
    <name type="scientific">marine sediment metagenome</name>
    <dbReference type="NCBI Taxonomy" id="412755"/>
    <lineage>
        <taxon>unclassified sequences</taxon>
        <taxon>metagenomes</taxon>
        <taxon>ecological metagenomes</taxon>
    </lineage>
</organism>
<comment type="function">
    <text evidence="6">May play a role in fatty acid biosynthesis and insulin sensitivity.</text>
</comment>
<dbReference type="PANTHER" id="PTHR43602">
    <property type="match status" value="1"/>
</dbReference>
<keyword evidence="4" id="KW-0443">Lipid metabolism</keyword>
<dbReference type="EMBL" id="BARV01006253">
    <property type="protein sequence ID" value="GAI10287.1"/>
    <property type="molecule type" value="Genomic_DNA"/>
</dbReference>
<evidence type="ECO:0000256" key="3">
    <source>
        <dbReference type="ARBA" id="ARBA00022946"/>
    </source>
</evidence>
<evidence type="ECO:0000256" key="1">
    <source>
        <dbReference type="ARBA" id="ARBA00004173"/>
    </source>
</evidence>
<dbReference type="GO" id="GO:0006631">
    <property type="term" value="P:fatty acid metabolic process"/>
    <property type="evidence" value="ECO:0007669"/>
    <property type="project" value="UniProtKB-KW"/>
</dbReference>
<keyword evidence="2" id="KW-0276">Fatty acid metabolism</keyword>
<dbReference type="AlphaFoldDB" id="X1KT70"/>
<evidence type="ECO:0000313" key="8">
    <source>
        <dbReference type="EMBL" id="GAI10287.1"/>
    </source>
</evidence>